<sequence>MLKRIHIRDYKSLEDVEVNLSQLVVLFGPNAAGKSNFLDALQLLSKMGTSRTLKEAFDPPYRGKPLESFTIGEGGIKGLLEQESLRFSIEADLSLSDGVINAVNRQIREMRRPSGENGLNEGTRGPAPVRERELRYRIEVEMLPQSGVLRVTDEYLAALNAHGEPTGKRKPFIEGQGEKIHLRLEGQAHPTYYERYLDHSILSMPHYPPHYPHLVAARRELENWLFFYFEPRERMRAANPVKETRHLGLMGEELAAFLNTMKSLDASRFKAVEKALHTLMPHIDGIEVDVSDLGEVELRLKEGGVAMPARVLSEGTLRMLGLLALTGGDDPPALIGFEEPENGVHPRRVRLIAELLKTQEFLNQTQHIVTTHSPLLPDLLADKSLFVVSRLNRQTHIDPFATGWGPLGRGKDIDNAFCDDQEELPVSTRILRGDFDA</sequence>
<dbReference type="EMBL" id="VXMH01000007">
    <property type="protein sequence ID" value="MYC93538.1"/>
    <property type="molecule type" value="Genomic_DNA"/>
</dbReference>
<dbReference type="Pfam" id="PF13175">
    <property type="entry name" value="AAA_15"/>
    <property type="match status" value="1"/>
</dbReference>
<dbReference type="SUPFAM" id="SSF52540">
    <property type="entry name" value="P-loop containing nucleoside triphosphate hydrolases"/>
    <property type="match status" value="1"/>
</dbReference>
<dbReference type="InterPro" id="IPR027417">
    <property type="entry name" value="P-loop_NTPase"/>
</dbReference>
<dbReference type="GO" id="GO:0005524">
    <property type="term" value="F:ATP binding"/>
    <property type="evidence" value="ECO:0007669"/>
    <property type="project" value="InterPro"/>
</dbReference>
<dbReference type="GO" id="GO:0006302">
    <property type="term" value="P:double-strand break repair"/>
    <property type="evidence" value="ECO:0007669"/>
    <property type="project" value="TreeGrafter"/>
</dbReference>
<organism evidence="3">
    <name type="scientific">Caldilineaceae bacterium SB0661_bin_32</name>
    <dbReference type="NCBI Taxonomy" id="2605255"/>
    <lineage>
        <taxon>Bacteria</taxon>
        <taxon>Bacillati</taxon>
        <taxon>Chloroflexota</taxon>
        <taxon>Caldilineae</taxon>
        <taxon>Caldilineales</taxon>
        <taxon>Caldilineaceae</taxon>
    </lineage>
</organism>
<dbReference type="InterPro" id="IPR014555">
    <property type="entry name" value="RecF-like"/>
</dbReference>
<proteinExistence type="predicted"/>
<dbReference type="GO" id="GO:0000731">
    <property type="term" value="P:DNA synthesis involved in DNA repair"/>
    <property type="evidence" value="ECO:0007669"/>
    <property type="project" value="TreeGrafter"/>
</dbReference>
<dbReference type="AlphaFoldDB" id="A0A6B1D1U4"/>
<dbReference type="GO" id="GO:0016887">
    <property type="term" value="F:ATP hydrolysis activity"/>
    <property type="evidence" value="ECO:0007669"/>
    <property type="project" value="InterPro"/>
</dbReference>
<protein>
    <submittedName>
        <fullName evidence="3">AAA family ATPase</fullName>
    </submittedName>
</protein>
<dbReference type="InterPro" id="IPR041685">
    <property type="entry name" value="AAA_GajA/Old/RecF-like"/>
</dbReference>
<evidence type="ECO:0000259" key="2">
    <source>
        <dbReference type="Pfam" id="PF13304"/>
    </source>
</evidence>
<evidence type="ECO:0000259" key="1">
    <source>
        <dbReference type="Pfam" id="PF13175"/>
    </source>
</evidence>
<accession>A0A6B1D1U4</accession>
<evidence type="ECO:0000313" key="3">
    <source>
        <dbReference type="EMBL" id="MYC93538.1"/>
    </source>
</evidence>
<feature type="domain" description="Endonuclease GajA/Old nuclease/RecF-like AAA" evidence="1">
    <location>
        <begin position="1"/>
        <end position="47"/>
    </location>
</feature>
<name>A0A6B1D1U4_9CHLR</name>
<dbReference type="PANTHER" id="PTHR32182">
    <property type="entry name" value="DNA REPLICATION AND REPAIR PROTEIN RECF"/>
    <property type="match status" value="1"/>
</dbReference>
<gene>
    <name evidence="3" type="ORF">F4X14_01080</name>
</gene>
<dbReference type="PANTHER" id="PTHR32182:SF22">
    <property type="entry name" value="ATP-DEPENDENT ENDONUCLEASE, OLD FAMILY-RELATED"/>
    <property type="match status" value="1"/>
</dbReference>
<dbReference type="Gene3D" id="3.40.50.300">
    <property type="entry name" value="P-loop containing nucleotide triphosphate hydrolases"/>
    <property type="match status" value="2"/>
</dbReference>
<reference evidence="3" key="1">
    <citation type="submission" date="2019-09" db="EMBL/GenBank/DDBJ databases">
        <title>Characterisation of the sponge microbiome using genome-centric metagenomics.</title>
        <authorList>
            <person name="Engelberts J.P."/>
            <person name="Robbins S.J."/>
            <person name="De Goeij J.M."/>
            <person name="Aranda M."/>
            <person name="Bell S.C."/>
            <person name="Webster N.S."/>
        </authorList>
    </citation>
    <scope>NUCLEOTIDE SEQUENCE</scope>
    <source>
        <strain evidence="3">SB0661_bin_32</strain>
    </source>
</reference>
<dbReference type="PIRSF" id="PIRSF029347">
    <property type="entry name" value="RecF"/>
    <property type="match status" value="1"/>
</dbReference>
<dbReference type="InterPro" id="IPR003959">
    <property type="entry name" value="ATPase_AAA_core"/>
</dbReference>
<feature type="domain" description="ATPase AAA-type core" evidence="2">
    <location>
        <begin position="267"/>
        <end position="376"/>
    </location>
</feature>
<comment type="caution">
    <text evidence="3">The sequence shown here is derived from an EMBL/GenBank/DDBJ whole genome shotgun (WGS) entry which is preliminary data.</text>
</comment>
<dbReference type="Pfam" id="PF13304">
    <property type="entry name" value="AAA_21"/>
    <property type="match status" value="1"/>
</dbReference>